<evidence type="ECO:0000313" key="2">
    <source>
        <dbReference type="Proteomes" id="UP000762676"/>
    </source>
</evidence>
<reference evidence="1 2" key="1">
    <citation type="journal article" date="2021" name="Elife">
        <title>Chloroplast acquisition without the gene transfer in kleptoplastic sea slugs, Plakobranchus ocellatus.</title>
        <authorList>
            <person name="Maeda T."/>
            <person name="Takahashi S."/>
            <person name="Yoshida T."/>
            <person name="Shimamura S."/>
            <person name="Takaki Y."/>
            <person name="Nagai Y."/>
            <person name="Toyoda A."/>
            <person name="Suzuki Y."/>
            <person name="Arimoto A."/>
            <person name="Ishii H."/>
            <person name="Satoh N."/>
            <person name="Nishiyama T."/>
            <person name="Hasebe M."/>
            <person name="Maruyama T."/>
            <person name="Minagawa J."/>
            <person name="Obokata J."/>
            <person name="Shigenobu S."/>
        </authorList>
    </citation>
    <scope>NUCLEOTIDE SEQUENCE [LARGE SCALE GENOMIC DNA]</scope>
</reference>
<sequence>DALYMLRTVWGKVTEATVANCFRHVGFKQQESIEENNETSEEPTADSGETKLFDLLKDLVKDEVSAEAF</sequence>
<gene>
    <name evidence="1" type="ORF">ElyMa_001029600</name>
</gene>
<comment type="caution">
    <text evidence="1">The sequence shown here is derived from an EMBL/GenBank/DDBJ whole genome shotgun (WGS) entry which is preliminary data.</text>
</comment>
<dbReference type="Proteomes" id="UP000762676">
    <property type="component" value="Unassembled WGS sequence"/>
</dbReference>
<dbReference type="EMBL" id="BMAT01002093">
    <property type="protein sequence ID" value="GFR98845.1"/>
    <property type="molecule type" value="Genomic_DNA"/>
</dbReference>
<accession>A0AAV4HN14</accession>
<evidence type="ECO:0000313" key="1">
    <source>
        <dbReference type="EMBL" id="GFR98845.1"/>
    </source>
</evidence>
<protein>
    <submittedName>
        <fullName evidence="1">Uncharacterized protein</fullName>
    </submittedName>
</protein>
<keyword evidence="2" id="KW-1185">Reference proteome</keyword>
<feature type="non-terminal residue" evidence="1">
    <location>
        <position position="1"/>
    </location>
</feature>
<proteinExistence type="predicted"/>
<organism evidence="1 2">
    <name type="scientific">Elysia marginata</name>
    <dbReference type="NCBI Taxonomy" id="1093978"/>
    <lineage>
        <taxon>Eukaryota</taxon>
        <taxon>Metazoa</taxon>
        <taxon>Spiralia</taxon>
        <taxon>Lophotrochozoa</taxon>
        <taxon>Mollusca</taxon>
        <taxon>Gastropoda</taxon>
        <taxon>Heterobranchia</taxon>
        <taxon>Euthyneura</taxon>
        <taxon>Panpulmonata</taxon>
        <taxon>Sacoglossa</taxon>
        <taxon>Placobranchoidea</taxon>
        <taxon>Plakobranchidae</taxon>
        <taxon>Elysia</taxon>
    </lineage>
</organism>
<name>A0AAV4HN14_9GAST</name>
<dbReference type="AlphaFoldDB" id="A0AAV4HN14"/>